<feature type="signal peptide" evidence="2">
    <location>
        <begin position="1"/>
        <end position="16"/>
    </location>
</feature>
<evidence type="ECO:0000256" key="2">
    <source>
        <dbReference type="SAM" id="SignalP"/>
    </source>
</evidence>
<sequence length="157" mass="17107">MVGCMWSLVVVPCTHASYRNYGHEGGMPWTRNGFWAAAGCAMQAMRALWTACAVMSYDSLESGLSIVMGSMVGHLGLSCIWVVIGFGAMWQDLGGGIGMGQALWLEHLHKLCTHVEQVTATWCGSYQVVGMQIWPWRCAGSMESLQNSKQLIPKSSS</sequence>
<organism evidence="3">
    <name type="scientific">Fagus sylvatica</name>
    <name type="common">Beechnut</name>
    <dbReference type="NCBI Taxonomy" id="28930"/>
    <lineage>
        <taxon>Eukaryota</taxon>
        <taxon>Viridiplantae</taxon>
        <taxon>Streptophyta</taxon>
        <taxon>Embryophyta</taxon>
        <taxon>Tracheophyta</taxon>
        <taxon>Spermatophyta</taxon>
        <taxon>Magnoliopsida</taxon>
        <taxon>eudicotyledons</taxon>
        <taxon>Gunneridae</taxon>
        <taxon>Pentapetalae</taxon>
        <taxon>rosids</taxon>
        <taxon>fabids</taxon>
        <taxon>Fagales</taxon>
        <taxon>Fagaceae</taxon>
        <taxon>Fagus</taxon>
    </lineage>
</organism>
<keyword evidence="1" id="KW-0812">Transmembrane</keyword>
<accession>A0A2N9F1F2</accession>
<protein>
    <submittedName>
        <fullName evidence="3">Uncharacterized protein</fullName>
    </submittedName>
</protein>
<dbReference type="AlphaFoldDB" id="A0A2N9F1F2"/>
<keyword evidence="2" id="KW-0732">Signal</keyword>
<keyword evidence="1" id="KW-1133">Transmembrane helix</keyword>
<reference evidence="3" key="1">
    <citation type="submission" date="2018-02" db="EMBL/GenBank/DDBJ databases">
        <authorList>
            <person name="Cohen D.B."/>
            <person name="Kent A.D."/>
        </authorList>
    </citation>
    <scope>NUCLEOTIDE SEQUENCE</scope>
</reference>
<proteinExistence type="predicted"/>
<evidence type="ECO:0000256" key="1">
    <source>
        <dbReference type="SAM" id="Phobius"/>
    </source>
</evidence>
<name>A0A2N9F1F2_FAGSY</name>
<feature type="chain" id="PRO_5014789657" evidence="2">
    <location>
        <begin position="17"/>
        <end position="157"/>
    </location>
</feature>
<dbReference type="EMBL" id="OIVN01000480">
    <property type="protein sequence ID" value="SPC80918.1"/>
    <property type="molecule type" value="Genomic_DNA"/>
</dbReference>
<gene>
    <name evidence="3" type="ORF">FSB_LOCUS8800</name>
</gene>
<feature type="transmembrane region" description="Helical" evidence="1">
    <location>
        <begin position="66"/>
        <end position="90"/>
    </location>
</feature>
<evidence type="ECO:0000313" key="3">
    <source>
        <dbReference type="EMBL" id="SPC80918.1"/>
    </source>
</evidence>
<keyword evidence="1" id="KW-0472">Membrane</keyword>